<feature type="transmembrane region" description="Helical" evidence="6">
    <location>
        <begin position="353"/>
        <end position="376"/>
    </location>
</feature>
<dbReference type="GO" id="GO:0022857">
    <property type="term" value="F:transmembrane transporter activity"/>
    <property type="evidence" value="ECO:0007669"/>
    <property type="project" value="InterPro"/>
</dbReference>
<feature type="transmembrane region" description="Helical" evidence="6">
    <location>
        <begin position="302"/>
        <end position="320"/>
    </location>
</feature>
<feature type="transmembrane region" description="Helical" evidence="6">
    <location>
        <begin position="326"/>
        <end position="346"/>
    </location>
</feature>
<name>A0A9E8CSE3_9HYPH</name>
<dbReference type="PANTHER" id="PTHR43791">
    <property type="entry name" value="PERMEASE-RELATED"/>
    <property type="match status" value="1"/>
</dbReference>
<dbReference type="AlphaFoldDB" id="A0A9E8CSE3"/>
<reference evidence="8" key="1">
    <citation type="submission" date="2022-08" db="EMBL/GenBank/DDBJ databases">
        <title>Complete Genome Sequences of 2 Bosea sp. soil isolates.</title>
        <authorList>
            <person name="Alvarez Arevalo M."/>
            <person name="Sterndorff E.B."/>
            <person name="Faurdal D."/>
            <person name="Joergensen T.S."/>
            <person name="Weber T."/>
        </authorList>
    </citation>
    <scope>NUCLEOTIDE SEQUENCE</scope>
    <source>
        <strain evidence="8">NBC_00436</strain>
        <plasmid evidence="8">pNBC436</plasmid>
    </source>
</reference>
<feature type="transmembrane region" description="Helical" evidence="6">
    <location>
        <begin position="388"/>
        <end position="410"/>
    </location>
</feature>
<feature type="transmembrane region" description="Helical" evidence="6">
    <location>
        <begin position="74"/>
        <end position="92"/>
    </location>
</feature>
<feature type="transmembrane region" description="Helical" evidence="6">
    <location>
        <begin position="270"/>
        <end position="290"/>
    </location>
</feature>
<accession>A0A9E8CSE3</accession>
<evidence type="ECO:0000256" key="3">
    <source>
        <dbReference type="ARBA" id="ARBA00022692"/>
    </source>
</evidence>
<organism evidence="8">
    <name type="scientific">Bosea sp. NBC_00436</name>
    <dbReference type="NCBI Taxonomy" id="2969620"/>
    <lineage>
        <taxon>Bacteria</taxon>
        <taxon>Pseudomonadati</taxon>
        <taxon>Pseudomonadota</taxon>
        <taxon>Alphaproteobacteria</taxon>
        <taxon>Hyphomicrobiales</taxon>
        <taxon>Boseaceae</taxon>
        <taxon>Bosea</taxon>
    </lineage>
</organism>
<dbReference type="GO" id="GO:0005886">
    <property type="term" value="C:plasma membrane"/>
    <property type="evidence" value="ECO:0007669"/>
    <property type="project" value="TreeGrafter"/>
</dbReference>
<dbReference type="EMBL" id="CP102775">
    <property type="protein sequence ID" value="UZF90134.1"/>
    <property type="molecule type" value="Genomic_DNA"/>
</dbReference>
<feature type="transmembrane region" description="Helical" evidence="6">
    <location>
        <begin position="234"/>
        <end position="255"/>
    </location>
</feature>
<proteinExistence type="predicted"/>
<gene>
    <name evidence="8" type="ORF">NWE54_26690</name>
</gene>
<evidence type="ECO:0000313" key="8">
    <source>
        <dbReference type="EMBL" id="UZF90134.1"/>
    </source>
</evidence>
<dbReference type="CDD" id="cd17319">
    <property type="entry name" value="MFS_ExuT_GudP_like"/>
    <property type="match status" value="1"/>
</dbReference>
<feature type="transmembrane region" description="Helical" evidence="6">
    <location>
        <begin position="169"/>
        <end position="189"/>
    </location>
</feature>
<evidence type="ECO:0000256" key="6">
    <source>
        <dbReference type="SAM" id="Phobius"/>
    </source>
</evidence>
<feature type="transmembrane region" description="Helical" evidence="6">
    <location>
        <begin position="39"/>
        <end position="58"/>
    </location>
</feature>
<dbReference type="SUPFAM" id="SSF103473">
    <property type="entry name" value="MFS general substrate transporter"/>
    <property type="match status" value="1"/>
</dbReference>
<evidence type="ECO:0000256" key="2">
    <source>
        <dbReference type="ARBA" id="ARBA00022448"/>
    </source>
</evidence>
<keyword evidence="2" id="KW-0813">Transport</keyword>
<comment type="subcellular location">
    <subcellularLocation>
        <location evidence="1">Membrane</location>
        <topology evidence="1">Multi-pass membrane protein</topology>
    </subcellularLocation>
</comment>
<dbReference type="InterPro" id="IPR011701">
    <property type="entry name" value="MFS"/>
</dbReference>
<geneLocation type="plasmid" evidence="8">
    <name>pNBC436</name>
</geneLocation>
<keyword evidence="5 6" id="KW-0472">Membrane</keyword>
<dbReference type="InterPro" id="IPR020846">
    <property type="entry name" value="MFS_dom"/>
</dbReference>
<feature type="domain" description="Major facilitator superfamily (MFS) profile" evidence="7">
    <location>
        <begin position="8"/>
        <end position="414"/>
    </location>
</feature>
<evidence type="ECO:0000256" key="4">
    <source>
        <dbReference type="ARBA" id="ARBA00022989"/>
    </source>
</evidence>
<dbReference type="Gene3D" id="1.20.1250.20">
    <property type="entry name" value="MFS general substrate transporter like domains"/>
    <property type="match status" value="2"/>
</dbReference>
<evidence type="ECO:0000256" key="5">
    <source>
        <dbReference type="ARBA" id="ARBA00023136"/>
    </source>
</evidence>
<keyword evidence="4 6" id="KW-1133">Transmembrane helix</keyword>
<keyword evidence="8" id="KW-0614">Plasmid</keyword>
<dbReference type="FunFam" id="1.20.1250.20:FF:000018">
    <property type="entry name" value="MFS transporter permease"/>
    <property type="match status" value="1"/>
</dbReference>
<evidence type="ECO:0000256" key="1">
    <source>
        <dbReference type="ARBA" id="ARBA00004141"/>
    </source>
</evidence>
<keyword evidence="3 6" id="KW-0812">Transmembrane</keyword>
<dbReference type="InterPro" id="IPR036259">
    <property type="entry name" value="MFS_trans_sf"/>
</dbReference>
<sequence>MSKVAWRLMPFLFVCYIFAYLDRVNIAFAKAHMQGALGFDPYIYGLGAGIFFLGYVLFEVPSNLLMVRIGASKTILRIMVLWGIAASLMMFVNHPWHFYVLRFFLGVFEAGFAPGVILYLVTWAPAAKRGKFLGLFLTATATAGLIGAPLSGAIITWMDGVAGYPGWRWMFFVQGMPSVLIGLMVPFVLTDRPRDAAWLSDEEKAAIEGALSLERQDSPHREGHFFAALRNRRVYILSFCYFTLASGTFLLAFWLPAALTAAGAKGTWEVSLFTAIPYGAAVVAMVLLGWNSDRTRERRWHCALPGLIASAALLATIWSPSLLVTVLLFSIATACIFGMLAVFWAIPPRFFTGIAAAGCIAFINSIGNFAGFVNPYVVGWLQQSTGSLIPGILLTLVLLVSGSITLLIAVPKATNE</sequence>
<dbReference type="Pfam" id="PF07690">
    <property type="entry name" value="MFS_1"/>
    <property type="match status" value="1"/>
</dbReference>
<feature type="transmembrane region" description="Helical" evidence="6">
    <location>
        <begin position="133"/>
        <end position="157"/>
    </location>
</feature>
<dbReference type="PANTHER" id="PTHR43791:SF100">
    <property type="entry name" value="SUGAR TRANSPORTER"/>
    <property type="match status" value="1"/>
</dbReference>
<evidence type="ECO:0000259" key="7">
    <source>
        <dbReference type="PROSITE" id="PS50850"/>
    </source>
</evidence>
<protein>
    <submittedName>
        <fullName evidence="8">MFS transporter</fullName>
    </submittedName>
</protein>
<feature type="transmembrane region" description="Helical" evidence="6">
    <location>
        <begin position="98"/>
        <end position="121"/>
    </location>
</feature>
<dbReference type="PROSITE" id="PS50850">
    <property type="entry name" value="MFS"/>
    <property type="match status" value="1"/>
</dbReference>